<evidence type="ECO:0000256" key="2">
    <source>
        <dbReference type="ARBA" id="ARBA00009575"/>
    </source>
</evidence>
<keyword evidence="7 9" id="KW-0496">Mitochondrion</keyword>
<evidence type="ECO:0000256" key="11">
    <source>
        <dbReference type="SAM" id="MobiDB-lite"/>
    </source>
</evidence>
<feature type="compositionally biased region" description="Basic and acidic residues" evidence="11">
    <location>
        <begin position="1"/>
        <end position="17"/>
    </location>
</feature>
<comment type="caution">
    <text evidence="12">The sequence shown here is derived from an EMBL/GenBank/DDBJ whole genome shotgun (WGS) entry which is preliminary data.</text>
</comment>
<dbReference type="Proteomes" id="UP000827724">
    <property type="component" value="Unassembled WGS sequence"/>
</dbReference>
<feature type="coiled-coil region" evidence="10">
    <location>
        <begin position="134"/>
        <end position="165"/>
    </location>
</feature>
<dbReference type="Pfam" id="PF12597">
    <property type="entry name" value="Cox20"/>
    <property type="match status" value="1"/>
</dbReference>
<keyword evidence="10" id="KW-0175">Coiled coil</keyword>
<dbReference type="EMBL" id="JAIWOZ010000004">
    <property type="protein sequence ID" value="KAH6606029.1"/>
    <property type="molecule type" value="Genomic_DNA"/>
</dbReference>
<protein>
    <recommendedName>
        <fullName evidence="3 9">Cytochrome c oxidase assembly protein COX20, mitochondrial</fullName>
    </recommendedName>
</protein>
<dbReference type="AlphaFoldDB" id="A0A9P8QIY7"/>
<evidence type="ECO:0000313" key="12">
    <source>
        <dbReference type="EMBL" id="KAH6606029.1"/>
    </source>
</evidence>
<proteinExistence type="inferred from homology"/>
<comment type="subcellular location">
    <subcellularLocation>
        <location evidence="1 9">Mitochondrion inner membrane</location>
    </subcellularLocation>
</comment>
<evidence type="ECO:0000256" key="5">
    <source>
        <dbReference type="ARBA" id="ARBA00022792"/>
    </source>
</evidence>
<evidence type="ECO:0000256" key="9">
    <source>
        <dbReference type="PIRNR" id="PIRNR007871"/>
    </source>
</evidence>
<gene>
    <name evidence="12" type="ORF">Trco_005182</name>
</gene>
<comment type="function">
    <text evidence="9">Involved in the assembly of the cytochrome c oxidase complex.</text>
</comment>
<keyword evidence="13" id="KW-1185">Reference proteome</keyword>
<keyword evidence="5 9" id="KW-0999">Mitochondrion inner membrane</keyword>
<dbReference type="PRINTS" id="PR02049">
    <property type="entry name" value="PROTEINF36A"/>
</dbReference>
<keyword evidence="6" id="KW-1133">Transmembrane helix</keyword>
<evidence type="ECO:0000256" key="4">
    <source>
        <dbReference type="ARBA" id="ARBA00022692"/>
    </source>
</evidence>
<keyword evidence="4" id="KW-0812">Transmembrane</keyword>
<dbReference type="PANTHER" id="PTHR31586">
    <property type="entry name" value="CYTOCHROME C OXIDASE PROTEIN 20"/>
    <property type="match status" value="1"/>
</dbReference>
<dbReference type="GO" id="GO:0005743">
    <property type="term" value="C:mitochondrial inner membrane"/>
    <property type="evidence" value="ECO:0007669"/>
    <property type="project" value="UniProtKB-SubCell"/>
</dbReference>
<sequence>MVPTNGDERPNPNEKVLHVWSKPIEEGDQVPGLQGPDKNPDGTPRNPKSAFSEAVALIKREDFTNVANTPCARQGFLTGIGAGAGLGGLKFVIQGNAAKSANWAVGFFILGSIASYEYCQYQRRAEKIQMKRHIEVVTQNRKEQARKLAEERRDQQRMEEEQKARNRAWYKFW</sequence>
<dbReference type="InterPro" id="IPR022533">
    <property type="entry name" value="Cox20"/>
</dbReference>
<dbReference type="PANTHER" id="PTHR31586:SF1">
    <property type="entry name" value="CYTOCHROME C OXIDASE ASSEMBLY PROTEIN COX20, MITOCHONDRIAL"/>
    <property type="match status" value="1"/>
</dbReference>
<evidence type="ECO:0000256" key="1">
    <source>
        <dbReference type="ARBA" id="ARBA00004273"/>
    </source>
</evidence>
<name>A0A9P8QIY7_9HYPO</name>
<keyword evidence="8 9" id="KW-0472">Membrane</keyword>
<organism evidence="12 13">
    <name type="scientific">Trichoderma cornu-damae</name>
    <dbReference type="NCBI Taxonomy" id="654480"/>
    <lineage>
        <taxon>Eukaryota</taxon>
        <taxon>Fungi</taxon>
        <taxon>Dikarya</taxon>
        <taxon>Ascomycota</taxon>
        <taxon>Pezizomycotina</taxon>
        <taxon>Sordariomycetes</taxon>
        <taxon>Hypocreomycetidae</taxon>
        <taxon>Hypocreales</taxon>
        <taxon>Hypocreaceae</taxon>
        <taxon>Trichoderma</taxon>
    </lineage>
</organism>
<evidence type="ECO:0000256" key="8">
    <source>
        <dbReference type="ARBA" id="ARBA00023136"/>
    </source>
</evidence>
<dbReference type="PIRSF" id="PIRSF007871">
    <property type="entry name" value="Cox20"/>
    <property type="match status" value="1"/>
</dbReference>
<dbReference type="OrthoDB" id="14603at2759"/>
<accession>A0A9P8QIY7</accession>
<evidence type="ECO:0000256" key="10">
    <source>
        <dbReference type="SAM" id="Coils"/>
    </source>
</evidence>
<evidence type="ECO:0000256" key="7">
    <source>
        <dbReference type="ARBA" id="ARBA00023128"/>
    </source>
</evidence>
<dbReference type="GO" id="GO:0033617">
    <property type="term" value="P:mitochondrial respiratory chain complex IV assembly"/>
    <property type="evidence" value="ECO:0007669"/>
    <property type="project" value="InterPro"/>
</dbReference>
<evidence type="ECO:0000256" key="6">
    <source>
        <dbReference type="ARBA" id="ARBA00022989"/>
    </source>
</evidence>
<evidence type="ECO:0000313" key="13">
    <source>
        <dbReference type="Proteomes" id="UP000827724"/>
    </source>
</evidence>
<comment type="similarity">
    <text evidence="2 9">Belongs to the COX20 family.</text>
</comment>
<feature type="region of interest" description="Disordered" evidence="11">
    <location>
        <begin position="1"/>
        <end position="49"/>
    </location>
</feature>
<evidence type="ECO:0000256" key="3">
    <source>
        <dbReference type="ARBA" id="ARBA00017689"/>
    </source>
</evidence>
<reference evidence="12" key="1">
    <citation type="submission" date="2021-08" db="EMBL/GenBank/DDBJ databases">
        <title>Chromosome-Level Trichoderma cornu-damae using Hi-C Data.</title>
        <authorList>
            <person name="Kim C.S."/>
        </authorList>
    </citation>
    <scope>NUCLEOTIDE SEQUENCE</scope>
    <source>
        <strain evidence="12">KA19-0412C</strain>
    </source>
</reference>